<evidence type="ECO:0000313" key="3">
    <source>
        <dbReference type="Proteomes" id="UP000709672"/>
    </source>
</evidence>
<name>A0A932DSI1_9BACT</name>
<reference evidence="2" key="1">
    <citation type="submission" date="2020-07" db="EMBL/GenBank/DDBJ databases">
        <title>Huge and variable diversity of episymbiotic CPR bacteria and DPANN archaea in groundwater ecosystems.</title>
        <authorList>
            <person name="He C.Y."/>
            <person name="Keren R."/>
            <person name="Whittaker M."/>
            <person name="Farag I.F."/>
            <person name="Doudna J."/>
            <person name="Cate J.H.D."/>
            <person name="Banfield J.F."/>
        </authorList>
    </citation>
    <scope>NUCLEOTIDE SEQUENCE</scope>
    <source>
        <strain evidence="1">NC_groundwater_191_Ag_S-0.1um_45_8</strain>
        <strain evidence="2">NC_groundwater_418_Ag_B-0.1um_45_10</strain>
    </source>
</reference>
<proteinExistence type="predicted"/>
<dbReference type="EMBL" id="JACPHQ010000017">
    <property type="protein sequence ID" value="MBI2465899.1"/>
    <property type="molecule type" value="Genomic_DNA"/>
</dbReference>
<evidence type="ECO:0000313" key="2">
    <source>
        <dbReference type="EMBL" id="MBI2465899.1"/>
    </source>
</evidence>
<dbReference type="EMBL" id="JACOYY010000015">
    <property type="protein sequence ID" value="MBI2052131.1"/>
    <property type="molecule type" value="Genomic_DNA"/>
</dbReference>
<accession>A0A932DSI1</accession>
<dbReference type="AlphaFoldDB" id="A0A932DSI1"/>
<sequence>MNGKITITKEKYRELVEKAGRFEVIQKLAADSHDFFQEPATKSMAAIIKEMEKTGLYSKSFLKSLGLGLRKSTYFSK</sequence>
<comment type="caution">
    <text evidence="2">The sequence shown here is derived from an EMBL/GenBank/DDBJ whole genome shotgun (WGS) entry which is preliminary data.</text>
</comment>
<dbReference type="Proteomes" id="UP000786662">
    <property type="component" value="Unassembled WGS sequence"/>
</dbReference>
<gene>
    <name evidence="1" type="ORF">HYT38_00430</name>
    <name evidence="2" type="ORF">HYV66_01555</name>
</gene>
<protein>
    <submittedName>
        <fullName evidence="2">Uncharacterized protein</fullName>
    </submittedName>
</protein>
<evidence type="ECO:0000313" key="1">
    <source>
        <dbReference type="EMBL" id="MBI2052131.1"/>
    </source>
</evidence>
<organism evidence="2 3">
    <name type="scientific">Candidatus Sungiibacteriota bacterium</name>
    <dbReference type="NCBI Taxonomy" id="2750080"/>
    <lineage>
        <taxon>Bacteria</taxon>
        <taxon>Candidatus Sungiibacteriota</taxon>
    </lineage>
</organism>
<dbReference type="Proteomes" id="UP000709672">
    <property type="component" value="Unassembled WGS sequence"/>
</dbReference>